<evidence type="ECO:0000256" key="8">
    <source>
        <dbReference type="ARBA" id="ARBA00023139"/>
    </source>
</evidence>
<organism evidence="15 16">
    <name type="scientific">Actinomadura syzygii</name>
    <dbReference type="NCBI Taxonomy" id="1427538"/>
    <lineage>
        <taxon>Bacteria</taxon>
        <taxon>Bacillati</taxon>
        <taxon>Actinomycetota</taxon>
        <taxon>Actinomycetes</taxon>
        <taxon>Streptosporangiales</taxon>
        <taxon>Thermomonosporaceae</taxon>
        <taxon>Actinomadura</taxon>
    </lineage>
</organism>
<dbReference type="AlphaFoldDB" id="A0A5D0UFV2"/>
<comment type="pathway">
    <text evidence="12">Glycan biosynthesis.</text>
</comment>
<dbReference type="GO" id="GO:0016746">
    <property type="term" value="F:acyltransferase activity"/>
    <property type="evidence" value="ECO:0007669"/>
    <property type="project" value="UniProtKB-KW"/>
</dbReference>
<dbReference type="GO" id="GO:0008360">
    <property type="term" value="P:regulation of cell shape"/>
    <property type="evidence" value="ECO:0007669"/>
    <property type="project" value="UniProtKB-UniRule"/>
</dbReference>
<feature type="domain" description="L,D-TPase catalytic" evidence="14">
    <location>
        <begin position="250"/>
        <end position="371"/>
    </location>
</feature>
<dbReference type="OrthoDB" id="5242354at2"/>
<dbReference type="Gene3D" id="2.40.440.10">
    <property type="entry name" value="L,D-transpeptidase catalytic domain-like"/>
    <property type="match status" value="1"/>
</dbReference>
<evidence type="ECO:0000256" key="5">
    <source>
        <dbReference type="ARBA" id="ARBA00022960"/>
    </source>
</evidence>
<dbReference type="InterPro" id="IPR038063">
    <property type="entry name" value="Transpep_catalytic_dom"/>
</dbReference>
<evidence type="ECO:0000256" key="13">
    <source>
        <dbReference type="PROSITE-ProRule" id="PRU01373"/>
    </source>
</evidence>
<comment type="pathway">
    <text evidence="1 13">Cell wall biogenesis; peptidoglycan biosynthesis.</text>
</comment>
<dbReference type="Gene3D" id="2.60.40.3780">
    <property type="match status" value="1"/>
</dbReference>
<sequence>MPVEREECPVLRRRTGTASAAIIGAAVVAVAGCSSGGGGGGGGGGAGKAADAVKLAITPATGTQRVAPDQPVTVTADKGRLTSVTLTYGQKNAKAQGRLASDGKSWKSSWTLRPSTTYTVTAKGTGDGKEATATSTFTTLTPPKKLESGMSPLDGEKVGVGMPVQLLLSKPVGTKAGKVAVENAIEVRMSKPVEGAWYWVSDREVDFRPREYWPAGQKVEVVAHLAGLKAGEGLYGMKDRSTSFTVGPRHITTIDAKKHTATVTDGGRTVRTMKVSLGKPGHDSYSGTMIAQEKNAHIVMDSATTGDPGEYRIPTKWNVRLTYSGTFVHSAPWSTDSQGNDNVSHGCVNASPSDAKWFFDFTNRGDVVTVTGTTRKLQFGNGPTPWAKSWDAWLQGSATGRPVTAAPLN</sequence>
<feature type="active site" description="Nucleophile" evidence="13">
    <location>
        <position position="347"/>
    </location>
</feature>
<protein>
    <submittedName>
        <fullName evidence="15">L,D-transpeptidase</fullName>
    </submittedName>
</protein>
<keyword evidence="16" id="KW-1185">Reference proteome</keyword>
<dbReference type="SUPFAM" id="SSF141523">
    <property type="entry name" value="L,D-transpeptidase catalytic domain-like"/>
    <property type="match status" value="1"/>
</dbReference>
<accession>A0A5D0UFV2</accession>
<evidence type="ECO:0000256" key="6">
    <source>
        <dbReference type="ARBA" id="ARBA00022984"/>
    </source>
</evidence>
<dbReference type="Proteomes" id="UP000322634">
    <property type="component" value="Unassembled WGS sequence"/>
</dbReference>
<evidence type="ECO:0000259" key="14">
    <source>
        <dbReference type="PROSITE" id="PS52029"/>
    </source>
</evidence>
<keyword evidence="7" id="KW-0472">Membrane</keyword>
<reference evidence="15 16" key="1">
    <citation type="submission" date="2019-08" db="EMBL/GenBank/DDBJ databases">
        <title>Actinomadura sp. nov. CYP1-5 isolated from mountain soil.</title>
        <authorList>
            <person name="Songsumanus A."/>
            <person name="Kuncharoen N."/>
            <person name="Kudo T."/>
            <person name="Yuki M."/>
            <person name="Igarashi Y."/>
            <person name="Tanasupawat S."/>
        </authorList>
    </citation>
    <scope>NUCLEOTIDE SEQUENCE [LARGE SCALE GENOMIC DNA]</scope>
    <source>
        <strain evidence="15 16">GKU157</strain>
    </source>
</reference>
<evidence type="ECO:0000256" key="4">
    <source>
        <dbReference type="ARBA" id="ARBA00022729"/>
    </source>
</evidence>
<dbReference type="PROSITE" id="PS52029">
    <property type="entry name" value="LD_TPASE"/>
    <property type="match status" value="1"/>
</dbReference>
<dbReference type="Pfam" id="PF03734">
    <property type="entry name" value="YkuD"/>
    <property type="match status" value="1"/>
</dbReference>
<dbReference type="GO" id="GO:0018104">
    <property type="term" value="P:peptidoglycan-protein cross-linking"/>
    <property type="evidence" value="ECO:0007669"/>
    <property type="project" value="TreeGrafter"/>
</dbReference>
<dbReference type="Pfam" id="PF17964">
    <property type="entry name" value="Big_10"/>
    <property type="match status" value="1"/>
</dbReference>
<keyword evidence="10" id="KW-0012">Acyltransferase</keyword>
<evidence type="ECO:0000256" key="11">
    <source>
        <dbReference type="ARBA" id="ARBA00023316"/>
    </source>
</evidence>
<dbReference type="InterPro" id="IPR041280">
    <property type="entry name" value="Big_10"/>
</dbReference>
<dbReference type="GO" id="GO:0005576">
    <property type="term" value="C:extracellular region"/>
    <property type="evidence" value="ECO:0007669"/>
    <property type="project" value="TreeGrafter"/>
</dbReference>
<dbReference type="UniPathway" id="UPA00219"/>
<evidence type="ECO:0000256" key="9">
    <source>
        <dbReference type="ARBA" id="ARBA00023288"/>
    </source>
</evidence>
<evidence type="ECO:0000313" key="16">
    <source>
        <dbReference type="Proteomes" id="UP000322634"/>
    </source>
</evidence>
<comment type="caution">
    <text evidence="15">The sequence shown here is derived from an EMBL/GenBank/DDBJ whole genome shotgun (WGS) entry which is preliminary data.</text>
</comment>
<feature type="active site" description="Proton donor/acceptor" evidence="13">
    <location>
        <position position="329"/>
    </location>
</feature>
<dbReference type="PANTHER" id="PTHR30582">
    <property type="entry name" value="L,D-TRANSPEPTIDASE"/>
    <property type="match status" value="1"/>
</dbReference>
<evidence type="ECO:0000256" key="1">
    <source>
        <dbReference type="ARBA" id="ARBA00004752"/>
    </source>
</evidence>
<evidence type="ECO:0000256" key="12">
    <source>
        <dbReference type="ARBA" id="ARBA00060592"/>
    </source>
</evidence>
<gene>
    <name evidence="15" type="ORF">FXF65_09805</name>
</gene>
<name>A0A5D0UFV2_9ACTN</name>
<evidence type="ECO:0000256" key="7">
    <source>
        <dbReference type="ARBA" id="ARBA00023136"/>
    </source>
</evidence>
<evidence type="ECO:0000256" key="10">
    <source>
        <dbReference type="ARBA" id="ARBA00023315"/>
    </source>
</evidence>
<keyword evidence="8" id="KW-0564">Palmitate</keyword>
<dbReference type="InterPro" id="IPR050979">
    <property type="entry name" value="LD-transpeptidase"/>
</dbReference>
<dbReference type="FunFam" id="2.40.440.10:FF:000005">
    <property type="entry name" value="L,D-transpeptidase 2"/>
    <property type="match status" value="1"/>
</dbReference>
<dbReference type="CDD" id="cd13432">
    <property type="entry name" value="LDT_IgD_like_2"/>
    <property type="match status" value="1"/>
</dbReference>
<dbReference type="GO" id="GO:0071972">
    <property type="term" value="F:peptidoglycan L,D-transpeptidase activity"/>
    <property type="evidence" value="ECO:0007669"/>
    <property type="project" value="TreeGrafter"/>
</dbReference>
<dbReference type="EMBL" id="VSFF01000003">
    <property type="protein sequence ID" value="TYC16967.1"/>
    <property type="molecule type" value="Genomic_DNA"/>
</dbReference>
<keyword evidence="4" id="KW-0732">Signal</keyword>
<proteinExistence type="predicted"/>
<keyword evidence="11 13" id="KW-0961">Cell wall biogenesis/degradation</keyword>
<keyword evidence="9" id="KW-0449">Lipoprotein</keyword>
<dbReference type="PROSITE" id="PS51257">
    <property type="entry name" value="PROKAR_LIPOPROTEIN"/>
    <property type="match status" value="1"/>
</dbReference>
<keyword evidence="5 13" id="KW-0133">Cell shape</keyword>
<keyword evidence="3" id="KW-0808">Transferase</keyword>
<dbReference type="CDD" id="cd16913">
    <property type="entry name" value="YkuD_like"/>
    <property type="match status" value="1"/>
</dbReference>
<dbReference type="PANTHER" id="PTHR30582:SF2">
    <property type="entry name" value="L,D-TRANSPEPTIDASE YCIB-RELATED"/>
    <property type="match status" value="1"/>
</dbReference>
<dbReference type="GO" id="GO:0071555">
    <property type="term" value="P:cell wall organization"/>
    <property type="evidence" value="ECO:0007669"/>
    <property type="project" value="UniProtKB-UniRule"/>
</dbReference>
<dbReference type="Gene3D" id="2.60.40.3710">
    <property type="match status" value="1"/>
</dbReference>
<evidence type="ECO:0000313" key="15">
    <source>
        <dbReference type="EMBL" id="TYC16967.1"/>
    </source>
</evidence>
<evidence type="ECO:0000256" key="2">
    <source>
        <dbReference type="ARBA" id="ARBA00022475"/>
    </source>
</evidence>
<keyword evidence="6 13" id="KW-0573">Peptidoglycan synthesis</keyword>
<keyword evidence="2" id="KW-1003">Cell membrane</keyword>
<evidence type="ECO:0000256" key="3">
    <source>
        <dbReference type="ARBA" id="ARBA00022679"/>
    </source>
</evidence>
<dbReference type="InterPro" id="IPR005490">
    <property type="entry name" value="LD_TPept_cat_dom"/>
</dbReference>